<evidence type="ECO:0000313" key="1">
    <source>
        <dbReference type="EMBL" id="MDR6243515.1"/>
    </source>
</evidence>
<gene>
    <name evidence="1" type="ORF">JOC58_001402</name>
</gene>
<dbReference type="Proteomes" id="UP001185028">
    <property type="component" value="Unassembled WGS sequence"/>
</dbReference>
<dbReference type="PANTHER" id="PTHR40051">
    <property type="entry name" value="IG HYPOTHETICAL 15966"/>
    <property type="match status" value="1"/>
</dbReference>
<accession>A0ABU1IWY8</accession>
<name>A0ABU1IWY8_9BACL</name>
<dbReference type="PANTHER" id="PTHR40051:SF1">
    <property type="entry name" value="YOLD-LIKE FAMILY PROTEIN"/>
    <property type="match status" value="1"/>
</dbReference>
<protein>
    <recommendedName>
        <fullName evidence="3">YolD-like family protein</fullName>
    </recommendedName>
</protein>
<dbReference type="RefSeq" id="WP_188773698.1">
    <property type="nucleotide sequence ID" value="NZ_BMMB01000001.1"/>
</dbReference>
<evidence type="ECO:0008006" key="3">
    <source>
        <dbReference type="Google" id="ProtNLM"/>
    </source>
</evidence>
<dbReference type="InterPro" id="IPR014962">
    <property type="entry name" value="YolD"/>
</dbReference>
<evidence type="ECO:0000313" key="2">
    <source>
        <dbReference type="Proteomes" id="UP001185028"/>
    </source>
</evidence>
<dbReference type="Pfam" id="PF08863">
    <property type="entry name" value="YolD"/>
    <property type="match status" value="1"/>
</dbReference>
<proteinExistence type="predicted"/>
<dbReference type="EMBL" id="JAVDQH010000004">
    <property type="protein sequence ID" value="MDR6243515.1"/>
    <property type="molecule type" value="Genomic_DNA"/>
</dbReference>
<organism evidence="1 2">
    <name type="scientific">Paenibacillus hunanensis</name>
    <dbReference type="NCBI Taxonomy" id="539262"/>
    <lineage>
        <taxon>Bacteria</taxon>
        <taxon>Bacillati</taxon>
        <taxon>Bacillota</taxon>
        <taxon>Bacilli</taxon>
        <taxon>Bacillales</taxon>
        <taxon>Paenibacillaceae</taxon>
        <taxon>Paenibacillus</taxon>
    </lineage>
</organism>
<sequence>MNYQDRGNKKWTAMFLPEHRDRLHEWALSQSDITHPILANDELEELNHSIHLYLQDHSSVNVSFYKDKQIKNINGILHGCDLQNGFLVMYNQDEKVVRISLSNILSIKKVEKIF</sequence>
<reference evidence="1 2" key="1">
    <citation type="submission" date="2023-07" db="EMBL/GenBank/DDBJ databases">
        <title>Genomic Encyclopedia of Type Strains, Phase IV (KMG-IV): sequencing the most valuable type-strain genomes for metagenomic binning, comparative biology and taxonomic classification.</title>
        <authorList>
            <person name="Goeker M."/>
        </authorList>
    </citation>
    <scope>NUCLEOTIDE SEQUENCE [LARGE SCALE GENOMIC DNA]</scope>
    <source>
        <strain evidence="1 2">DSM 22170</strain>
    </source>
</reference>
<comment type="caution">
    <text evidence="1">The sequence shown here is derived from an EMBL/GenBank/DDBJ whole genome shotgun (WGS) entry which is preliminary data.</text>
</comment>
<keyword evidence="2" id="KW-1185">Reference proteome</keyword>